<dbReference type="AlphaFoldDB" id="A0A507C9W2"/>
<dbReference type="PANTHER" id="PTHR14212">
    <property type="entry name" value="U4/U6-ASSOCIATED RNA SPLICING FACTOR-RELATED"/>
    <property type="match status" value="1"/>
</dbReference>
<dbReference type="Pfam" id="PF06544">
    <property type="entry name" value="Prp3_C"/>
    <property type="match status" value="1"/>
</dbReference>
<evidence type="ECO:0000259" key="6">
    <source>
        <dbReference type="Pfam" id="PF06544"/>
    </source>
</evidence>
<proteinExistence type="predicted"/>
<evidence type="ECO:0000256" key="4">
    <source>
        <dbReference type="ARBA" id="ARBA00023242"/>
    </source>
</evidence>
<keyword evidence="2" id="KW-0507">mRNA processing</keyword>
<evidence type="ECO:0000256" key="5">
    <source>
        <dbReference type="SAM" id="MobiDB-lite"/>
    </source>
</evidence>
<dbReference type="STRING" id="1806994.A0A507C9W2"/>
<dbReference type="InterPro" id="IPR010541">
    <property type="entry name" value="Prp3_C"/>
</dbReference>
<feature type="region of interest" description="Disordered" evidence="5">
    <location>
        <begin position="68"/>
        <end position="94"/>
    </location>
</feature>
<protein>
    <submittedName>
        <fullName evidence="8">Uncharacterized protein</fullName>
    </submittedName>
</protein>
<keyword evidence="3" id="KW-0508">mRNA splicing</keyword>
<dbReference type="InterPro" id="IPR027104">
    <property type="entry name" value="Prp3"/>
</dbReference>
<feature type="compositionally biased region" description="Low complexity" evidence="5">
    <location>
        <begin position="68"/>
        <end position="86"/>
    </location>
</feature>
<evidence type="ECO:0000256" key="3">
    <source>
        <dbReference type="ARBA" id="ARBA00023187"/>
    </source>
</evidence>
<dbReference type="GO" id="GO:0000398">
    <property type="term" value="P:mRNA splicing, via spliceosome"/>
    <property type="evidence" value="ECO:0007669"/>
    <property type="project" value="InterPro"/>
</dbReference>
<dbReference type="Pfam" id="PF08572">
    <property type="entry name" value="PRP3"/>
    <property type="match status" value="1"/>
</dbReference>
<comment type="subcellular location">
    <subcellularLocation>
        <location evidence="1">Nucleus</location>
    </subcellularLocation>
</comment>
<dbReference type="PANTHER" id="PTHR14212:SF0">
    <property type="entry name" value="U4_U6 SMALL NUCLEAR RIBONUCLEOPROTEIN PRP3"/>
    <property type="match status" value="1"/>
</dbReference>
<sequence>MSAPGKRPAPNGDLPDAKRPKQENGTSVAAAQAAGAPRMNPAEIAAMIAARKAEVQAKYGSQISATSAATFSATPQPATTTLTAKPQSTTPAASQPINISEIQKKIIEARAKVAAGLSSTGLAMPQDKTKRGLKAEFFPGLDLTSGAINLETIKANIPKSSFATTKANIRETSKPEKFEIKELKIERPDTAAFSDPRQNPYFDPKLTAAVAPKMRHKKTFHFVKPGAFVEEANKARAVAQLESLKQAIAESVKKSGLETEMELVSDLSIRKEPPPIVEWWDLPLLPSGSYTDVDLGRYREKLTDDSDIVTSLVHHPSKLDPPGNKAPVVARPLMLTKKEQKKLRRQKRLEAQKEKMDKIRIGLLPPDVPKLRIANLMRVLGTEAVSDPTKMEATVRAQMKARQTAAAAHDAANKLTDEQRKEKNRAKMQEDTSEIVEVAVFRLGHLENKQHKFKVDNNAQQLYLTGCVIVYQAFTLVVVEGGPKGIKKYKKLMLKRIKWEVNGMSMTRDDDNDEEEEEEDAKPNQCVLVWEGEVKTPAFEKFVFFKAPTETRVKEILAPKDVMHYWDAAKNWVPEAM</sequence>
<dbReference type="CDD" id="cd24162">
    <property type="entry name" value="Prp3_C"/>
    <property type="match status" value="1"/>
</dbReference>
<name>A0A507C9W2_9FUNG</name>
<feature type="domain" description="Small nuclear ribonucleoprotein Prp3 C-terminal" evidence="6">
    <location>
        <begin position="439"/>
        <end position="569"/>
    </location>
</feature>
<evidence type="ECO:0000256" key="1">
    <source>
        <dbReference type="ARBA" id="ARBA00004123"/>
    </source>
</evidence>
<dbReference type="EMBL" id="QEAO01000006">
    <property type="protein sequence ID" value="TPX35959.1"/>
    <property type="molecule type" value="Genomic_DNA"/>
</dbReference>
<evidence type="ECO:0000256" key="2">
    <source>
        <dbReference type="ARBA" id="ARBA00022664"/>
    </source>
</evidence>
<keyword evidence="4" id="KW-0539">Nucleus</keyword>
<dbReference type="RefSeq" id="XP_031026344.1">
    <property type="nucleotide sequence ID" value="XM_031167656.1"/>
</dbReference>
<evidence type="ECO:0000313" key="9">
    <source>
        <dbReference type="Proteomes" id="UP000319731"/>
    </source>
</evidence>
<keyword evidence="9" id="KW-1185">Reference proteome</keyword>
<reference evidence="8 9" key="1">
    <citation type="journal article" date="2019" name="Sci. Rep.">
        <title>Comparative genomics of chytrid fungi reveal insights into the obligate biotrophic and pathogenic lifestyle of Synchytrium endobioticum.</title>
        <authorList>
            <person name="van de Vossenberg B.T.L.H."/>
            <person name="Warris S."/>
            <person name="Nguyen H.D.T."/>
            <person name="van Gent-Pelzer M.P.E."/>
            <person name="Joly D.L."/>
            <person name="van de Geest H.C."/>
            <person name="Bonants P.J.M."/>
            <person name="Smith D.S."/>
            <person name="Levesque C.A."/>
            <person name="van der Lee T.A.J."/>
        </authorList>
    </citation>
    <scope>NUCLEOTIDE SEQUENCE [LARGE SCALE GENOMIC DNA]</scope>
    <source>
        <strain evidence="8 9">JEL517</strain>
    </source>
</reference>
<feature type="domain" description="Pre-mRNA-splicing factor 3" evidence="7">
    <location>
        <begin position="199"/>
        <end position="416"/>
    </location>
</feature>
<dbReference type="GO" id="GO:0046540">
    <property type="term" value="C:U4/U6 x U5 tri-snRNP complex"/>
    <property type="evidence" value="ECO:0007669"/>
    <property type="project" value="InterPro"/>
</dbReference>
<accession>A0A507C9W2</accession>
<comment type="caution">
    <text evidence="8">The sequence shown here is derived from an EMBL/GenBank/DDBJ whole genome shotgun (WGS) entry which is preliminary data.</text>
</comment>
<dbReference type="GeneID" id="42002953"/>
<dbReference type="OrthoDB" id="10264544at2759"/>
<dbReference type="Proteomes" id="UP000319731">
    <property type="component" value="Unassembled WGS sequence"/>
</dbReference>
<organism evidence="8 9">
    <name type="scientific">Synchytrium microbalum</name>
    <dbReference type="NCBI Taxonomy" id="1806994"/>
    <lineage>
        <taxon>Eukaryota</taxon>
        <taxon>Fungi</taxon>
        <taxon>Fungi incertae sedis</taxon>
        <taxon>Chytridiomycota</taxon>
        <taxon>Chytridiomycota incertae sedis</taxon>
        <taxon>Chytridiomycetes</taxon>
        <taxon>Synchytriales</taxon>
        <taxon>Synchytriaceae</taxon>
        <taxon>Synchytrium</taxon>
    </lineage>
</organism>
<gene>
    <name evidence="8" type="ORF">SmJEL517_g01728</name>
</gene>
<feature type="region of interest" description="Disordered" evidence="5">
    <location>
        <begin position="1"/>
        <end position="37"/>
    </location>
</feature>
<dbReference type="InterPro" id="IPR013881">
    <property type="entry name" value="Pre-mRNA_splic_Prp3_dom"/>
</dbReference>
<evidence type="ECO:0000259" key="7">
    <source>
        <dbReference type="Pfam" id="PF08572"/>
    </source>
</evidence>
<evidence type="ECO:0000313" key="8">
    <source>
        <dbReference type="EMBL" id="TPX35959.1"/>
    </source>
</evidence>